<comment type="similarity">
    <text evidence="1 8">Belongs to the CoaE family.</text>
</comment>
<dbReference type="InterPro" id="IPR001977">
    <property type="entry name" value="Depp_CoAkinase"/>
</dbReference>
<evidence type="ECO:0000313" key="10">
    <source>
        <dbReference type="EMBL" id="PYE54433.1"/>
    </source>
</evidence>
<comment type="pathway">
    <text evidence="8">Cofactor biosynthesis; coenzyme A biosynthesis; CoA from (R)-pantothenate: step 5/5.</text>
</comment>
<proteinExistence type="inferred from homology"/>
<keyword evidence="5 8" id="KW-0418">Kinase</keyword>
<evidence type="ECO:0000256" key="4">
    <source>
        <dbReference type="ARBA" id="ARBA00022741"/>
    </source>
</evidence>
<keyword evidence="3 8" id="KW-0808">Transferase</keyword>
<dbReference type="GO" id="GO:0015937">
    <property type="term" value="P:coenzyme A biosynthetic process"/>
    <property type="evidence" value="ECO:0007669"/>
    <property type="project" value="UniProtKB-UniRule"/>
</dbReference>
<dbReference type="CDD" id="cd02022">
    <property type="entry name" value="DPCK"/>
    <property type="match status" value="1"/>
</dbReference>
<dbReference type="HAMAP" id="MF_00376">
    <property type="entry name" value="Dephospho_CoA_kinase"/>
    <property type="match status" value="1"/>
</dbReference>
<reference evidence="10 11" key="1">
    <citation type="submission" date="2018-06" db="EMBL/GenBank/DDBJ databases">
        <title>Genomic Encyclopedia of Type Strains, Phase IV (KMG-IV): sequencing the most valuable type-strain genomes for metagenomic binning, comparative biology and taxonomic classification.</title>
        <authorList>
            <person name="Goeker M."/>
        </authorList>
    </citation>
    <scope>NUCLEOTIDE SEQUENCE [LARGE SCALE GENOMIC DNA]</scope>
    <source>
        <strain evidence="10 11">DSM 18048</strain>
    </source>
</reference>
<accession>A0A318S6B4</accession>
<dbReference type="GO" id="GO:0004140">
    <property type="term" value="F:dephospho-CoA kinase activity"/>
    <property type="evidence" value="ECO:0007669"/>
    <property type="project" value="UniProtKB-UniRule"/>
</dbReference>
<evidence type="ECO:0000256" key="1">
    <source>
        <dbReference type="ARBA" id="ARBA00009018"/>
    </source>
</evidence>
<evidence type="ECO:0000256" key="2">
    <source>
        <dbReference type="ARBA" id="ARBA00022490"/>
    </source>
</evidence>
<dbReference type="PANTHER" id="PTHR10695:SF46">
    <property type="entry name" value="BIFUNCTIONAL COENZYME A SYNTHASE-RELATED"/>
    <property type="match status" value="1"/>
</dbReference>
<dbReference type="PROSITE" id="PS51219">
    <property type="entry name" value="DPCK"/>
    <property type="match status" value="1"/>
</dbReference>
<dbReference type="PANTHER" id="PTHR10695">
    <property type="entry name" value="DEPHOSPHO-COA KINASE-RELATED"/>
    <property type="match status" value="1"/>
</dbReference>
<keyword evidence="6 8" id="KW-0067">ATP-binding</keyword>
<comment type="catalytic activity">
    <reaction evidence="8">
        <text>3'-dephospho-CoA + ATP = ADP + CoA + H(+)</text>
        <dbReference type="Rhea" id="RHEA:18245"/>
        <dbReference type="ChEBI" id="CHEBI:15378"/>
        <dbReference type="ChEBI" id="CHEBI:30616"/>
        <dbReference type="ChEBI" id="CHEBI:57287"/>
        <dbReference type="ChEBI" id="CHEBI:57328"/>
        <dbReference type="ChEBI" id="CHEBI:456216"/>
        <dbReference type="EC" id="2.7.1.24"/>
    </reaction>
</comment>
<dbReference type="FunFam" id="3.40.50.300:FF:000991">
    <property type="entry name" value="Dephospho-CoA kinase"/>
    <property type="match status" value="1"/>
</dbReference>
<keyword evidence="11" id="KW-1185">Reference proteome</keyword>
<evidence type="ECO:0000256" key="8">
    <source>
        <dbReference type="HAMAP-Rule" id="MF_00376"/>
    </source>
</evidence>
<organism evidence="10 11">
    <name type="scientific">Deinococcus yavapaiensis KR-236</name>
    <dbReference type="NCBI Taxonomy" id="694435"/>
    <lineage>
        <taxon>Bacteria</taxon>
        <taxon>Thermotogati</taxon>
        <taxon>Deinococcota</taxon>
        <taxon>Deinococci</taxon>
        <taxon>Deinococcales</taxon>
        <taxon>Deinococcaceae</taxon>
        <taxon>Deinococcus</taxon>
    </lineage>
</organism>
<dbReference type="Pfam" id="PF01121">
    <property type="entry name" value="CoaE"/>
    <property type="match status" value="1"/>
</dbReference>
<evidence type="ECO:0000256" key="6">
    <source>
        <dbReference type="ARBA" id="ARBA00022840"/>
    </source>
</evidence>
<dbReference type="UniPathway" id="UPA00241">
    <property type="reaction ID" value="UER00356"/>
</dbReference>
<dbReference type="EMBL" id="QJSX01000005">
    <property type="protein sequence ID" value="PYE54433.1"/>
    <property type="molecule type" value="Genomic_DNA"/>
</dbReference>
<dbReference type="NCBIfam" id="TIGR00152">
    <property type="entry name" value="dephospho-CoA kinase"/>
    <property type="match status" value="1"/>
</dbReference>
<evidence type="ECO:0000256" key="3">
    <source>
        <dbReference type="ARBA" id="ARBA00022679"/>
    </source>
</evidence>
<keyword evidence="7 8" id="KW-0173">Coenzyme A biosynthesis</keyword>
<dbReference type="AlphaFoldDB" id="A0A318S6B4"/>
<dbReference type="InterPro" id="IPR027417">
    <property type="entry name" value="P-loop_NTPase"/>
</dbReference>
<keyword evidence="4 8" id="KW-0547">Nucleotide-binding</keyword>
<evidence type="ECO:0000256" key="9">
    <source>
        <dbReference type="NCBIfam" id="TIGR00152"/>
    </source>
</evidence>
<dbReference type="SUPFAM" id="SSF52540">
    <property type="entry name" value="P-loop containing nucleoside triphosphate hydrolases"/>
    <property type="match status" value="1"/>
</dbReference>
<dbReference type="GO" id="GO:0005524">
    <property type="term" value="F:ATP binding"/>
    <property type="evidence" value="ECO:0007669"/>
    <property type="project" value="UniProtKB-UniRule"/>
</dbReference>
<evidence type="ECO:0000256" key="7">
    <source>
        <dbReference type="ARBA" id="ARBA00022993"/>
    </source>
</evidence>
<evidence type="ECO:0000256" key="5">
    <source>
        <dbReference type="ARBA" id="ARBA00022777"/>
    </source>
</evidence>
<dbReference type="GO" id="GO:0005737">
    <property type="term" value="C:cytoplasm"/>
    <property type="evidence" value="ECO:0007669"/>
    <property type="project" value="UniProtKB-SubCell"/>
</dbReference>
<dbReference type="Proteomes" id="UP000248326">
    <property type="component" value="Unassembled WGS sequence"/>
</dbReference>
<evidence type="ECO:0000313" key="11">
    <source>
        <dbReference type="Proteomes" id="UP000248326"/>
    </source>
</evidence>
<dbReference type="EC" id="2.7.1.24" evidence="8 9"/>
<name>A0A318S6B4_9DEIO</name>
<gene>
    <name evidence="8" type="primary">coaE</name>
    <name evidence="10" type="ORF">DES52_10570</name>
</gene>
<comment type="caution">
    <text evidence="10">The sequence shown here is derived from an EMBL/GenBank/DDBJ whole genome shotgun (WGS) entry which is preliminary data.</text>
</comment>
<keyword evidence="2 8" id="KW-0963">Cytoplasm</keyword>
<protein>
    <recommendedName>
        <fullName evidence="8 9">Dephospho-CoA kinase</fullName>
        <ecNumber evidence="8 9">2.7.1.24</ecNumber>
    </recommendedName>
    <alternativeName>
        <fullName evidence="8">Dephosphocoenzyme A kinase</fullName>
    </alternativeName>
</protein>
<comment type="subcellular location">
    <subcellularLocation>
        <location evidence="8">Cytoplasm</location>
    </subcellularLocation>
</comment>
<sequence length="198" mass="21516">MNMMTRRLGLTGSIGAGKSTVARLLRARGFTVLDADEIAREVSRSHEVLAEVASAFGPQYVHEGDLNRPLLSSLVFSQPEQRAALNAIVHPRVRAEMERREREAGTSWVVQDVPLLFEGGLDARMDAIIVVDAPLEARVARVMARDGLSREAVLARDAAQMPAEEKRRRASCVLVNDGDLASLERQLDAALTAMGASS</sequence>
<feature type="binding site" evidence="8">
    <location>
        <begin position="15"/>
        <end position="20"/>
    </location>
    <ligand>
        <name>ATP</name>
        <dbReference type="ChEBI" id="CHEBI:30616"/>
    </ligand>
</feature>
<comment type="function">
    <text evidence="8">Catalyzes the phosphorylation of the 3'-hydroxyl group of dephosphocoenzyme A to form coenzyme A.</text>
</comment>
<dbReference type="Gene3D" id="3.40.50.300">
    <property type="entry name" value="P-loop containing nucleotide triphosphate hydrolases"/>
    <property type="match status" value="1"/>
</dbReference>